<proteinExistence type="predicted"/>
<sequence length="113" mass="12873">MRGLSLCTEWKTREEVVVGRLCPELQFQHLGCSAIQQTVKNKMLTSDEGDAAVQSLRKKQLSATATYVHSRRRKKTLFACIFHSLFDMCRLRMHPNLSENSDACSDSRPESLL</sequence>
<name>A0A2P6MX21_9EUKA</name>
<keyword evidence="2" id="KW-1185">Reference proteome</keyword>
<accession>A0A2P6MX21</accession>
<dbReference type="AlphaFoldDB" id="A0A2P6MX21"/>
<evidence type="ECO:0000313" key="2">
    <source>
        <dbReference type="Proteomes" id="UP000241769"/>
    </source>
</evidence>
<comment type="caution">
    <text evidence="1">The sequence shown here is derived from an EMBL/GenBank/DDBJ whole genome shotgun (WGS) entry which is preliminary data.</text>
</comment>
<protein>
    <submittedName>
        <fullName evidence="1">Uncharacterized protein</fullName>
    </submittedName>
</protein>
<organism evidence="1 2">
    <name type="scientific">Planoprotostelium fungivorum</name>
    <dbReference type="NCBI Taxonomy" id="1890364"/>
    <lineage>
        <taxon>Eukaryota</taxon>
        <taxon>Amoebozoa</taxon>
        <taxon>Evosea</taxon>
        <taxon>Variosea</taxon>
        <taxon>Cavosteliida</taxon>
        <taxon>Cavosteliaceae</taxon>
        <taxon>Planoprotostelium</taxon>
    </lineage>
</organism>
<dbReference type="EMBL" id="MDYQ01000337">
    <property type="protein sequence ID" value="PRP76254.1"/>
    <property type="molecule type" value="Genomic_DNA"/>
</dbReference>
<dbReference type="InParanoid" id="A0A2P6MX21"/>
<reference evidence="1 2" key="1">
    <citation type="journal article" date="2018" name="Genome Biol. Evol.">
        <title>Multiple Roots of Fruiting Body Formation in Amoebozoa.</title>
        <authorList>
            <person name="Hillmann F."/>
            <person name="Forbes G."/>
            <person name="Novohradska S."/>
            <person name="Ferling I."/>
            <person name="Riege K."/>
            <person name="Groth M."/>
            <person name="Westermann M."/>
            <person name="Marz M."/>
            <person name="Spaller T."/>
            <person name="Winckler T."/>
            <person name="Schaap P."/>
            <person name="Glockner G."/>
        </authorList>
    </citation>
    <scope>NUCLEOTIDE SEQUENCE [LARGE SCALE GENOMIC DNA]</scope>
    <source>
        <strain evidence="1 2">Jena</strain>
    </source>
</reference>
<evidence type="ECO:0000313" key="1">
    <source>
        <dbReference type="EMBL" id="PRP76254.1"/>
    </source>
</evidence>
<dbReference type="Proteomes" id="UP000241769">
    <property type="component" value="Unassembled WGS sequence"/>
</dbReference>
<gene>
    <name evidence="1" type="ORF">PROFUN_07776</name>
</gene>